<feature type="transmembrane region" description="Helical" evidence="5">
    <location>
        <begin position="137"/>
        <end position="168"/>
    </location>
</feature>
<dbReference type="InterPro" id="IPR002781">
    <property type="entry name" value="TM_pro_TauE-like"/>
</dbReference>
<organism evidence="6 7">
    <name type="scientific">Pyrodictium occultum</name>
    <dbReference type="NCBI Taxonomy" id="2309"/>
    <lineage>
        <taxon>Archaea</taxon>
        <taxon>Thermoproteota</taxon>
        <taxon>Thermoprotei</taxon>
        <taxon>Desulfurococcales</taxon>
        <taxon>Pyrodictiaceae</taxon>
        <taxon>Pyrodictium</taxon>
    </lineage>
</organism>
<reference evidence="6 7" key="1">
    <citation type="submission" date="2015-11" db="EMBL/GenBank/DDBJ databases">
        <title>Genome sequence of Pyrodictium occultum PL-19, a marine hyperthermophilic archaeon isolated from Volcano, Italy.</title>
        <authorList>
            <person name="Utturkar S."/>
            <person name="Huber H."/>
            <person name="Leptihn S."/>
            <person name="Brown S."/>
            <person name="Stetter K.O."/>
            <person name="Podar M."/>
        </authorList>
    </citation>
    <scope>NUCLEOTIDE SEQUENCE [LARGE SCALE GENOMIC DNA]</scope>
    <source>
        <strain evidence="6 7">PL-19</strain>
    </source>
</reference>
<dbReference type="AlphaFoldDB" id="A0A0V8RUK2"/>
<feature type="transmembrane region" description="Helical" evidence="5">
    <location>
        <begin position="203"/>
        <end position="225"/>
    </location>
</feature>
<dbReference type="EMBL" id="LNTB01000001">
    <property type="protein sequence ID" value="KSW11743.1"/>
    <property type="molecule type" value="Genomic_DNA"/>
</dbReference>
<protein>
    <recommendedName>
        <fullName evidence="5">Probable membrane transporter protein</fullName>
    </recommendedName>
</protein>
<evidence type="ECO:0000256" key="3">
    <source>
        <dbReference type="ARBA" id="ARBA00022989"/>
    </source>
</evidence>
<proteinExistence type="inferred from homology"/>
<dbReference type="OrthoDB" id="57092at2157"/>
<feature type="transmembrane region" description="Helical" evidence="5">
    <location>
        <begin position="42"/>
        <end position="58"/>
    </location>
</feature>
<gene>
    <name evidence="6" type="ORF">CF15_02705</name>
</gene>
<feature type="transmembrane region" description="Helical" evidence="5">
    <location>
        <begin position="12"/>
        <end position="35"/>
    </location>
</feature>
<evidence type="ECO:0000256" key="1">
    <source>
        <dbReference type="ARBA" id="ARBA00004141"/>
    </source>
</evidence>
<keyword evidence="2 5" id="KW-0812">Transmembrane</keyword>
<feature type="transmembrane region" description="Helical" evidence="5">
    <location>
        <begin position="237"/>
        <end position="254"/>
    </location>
</feature>
<dbReference type="InterPro" id="IPR051598">
    <property type="entry name" value="TSUP/Inactive_protease-like"/>
</dbReference>
<feature type="transmembrane region" description="Helical" evidence="5">
    <location>
        <begin position="70"/>
        <end position="90"/>
    </location>
</feature>
<sequence length="255" mass="25725">MNPAGPLAVGFLAGFLGTLLGIGGGVFIVPLLVLAGVDIKRAAAASLVAILGTSAGGLRRLHREGLVDVWTAVFLESASTTGAFLGAVLVGRVESRLLVALFGILLIASAAGFVVEEGVGRRGGRRSLREVPGSGRAVGWLASFAAGMVSAVLGIGGGVIKVPVLVLLLRFDMKVAVATSKMMVGLTALAGVLGHALGGRLDAGLALPLLAGTYTGATLSSRVLLRVGSRALRRLALAYYLAMGAYMLARGLGLA</sequence>
<dbReference type="PANTHER" id="PTHR43701">
    <property type="entry name" value="MEMBRANE TRANSPORTER PROTEIN MJ0441-RELATED"/>
    <property type="match status" value="1"/>
</dbReference>
<evidence type="ECO:0000313" key="6">
    <source>
        <dbReference type="EMBL" id="KSW11743.1"/>
    </source>
</evidence>
<dbReference type="Pfam" id="PF01925">
    <property type="entry name" value="TauE"/>
    <property type="match status" value="1"/>
</dbReference>
<dbReference type="STRING" id="2309.CF15_02705"/>
<feature type="transmembrane region" description="Helical" evidence="5">
    <location>
        <begin position="97"/>
        <end position="115"/>
    </location>
</feature>
<dbReference type="PANTHER" id="PTHR43701:SF2">
    <property type="entry name" value="MEMBRANE TRANSPORTER PROTEIN YJNA-RELATED"/>
    <property type="match status" value="1"/>
</dbReference>
<evidence type="ECO:0000256" key="2">
    <source>
        <dbReference type="ARBA" id="ARBA00022692"/>
    </source>
</evidence>
<evidence type="ECO:0000313" key="7">
    <source>
        <dbReference type="Proteomes" id="UP000053352"/>
    </source>
</evidence>
<evidence type="ECO:0000256" key="5">
    <source>
        <dbReference type="RuleBase" id="RU363041"/>
    </source>
</evidence>
<dbReference type="GO" id="GO:0005886">
    <property type="term" value="C:plasma membrane"/>
    <property type="evidence" value="ECO:0007669"/>
    <property type="project" value="UniProtKB-SubCell"/>
</dbReference>
<accession>A0A0V8RUK2</accession>
<comment type="caution">
    <text evidence="6">The sequence shown here is derived from an EMBL/GenBank/DDBJ whole genome shotgun (WGS) entry which is preliminary data.</text>
</comment>
<feature type="transmembrane region" description="Helical" evidence="5">
    <location>
        <begin position="175"/>
        <end position="197"/>
    </location>
</feature>
<evidence type="ECO:0000256" key="4">
    <source>
        <dbReference type="ARBA" id="ARBA00023136"/>
    </source>
</evidence>
<keyword evidence="4 5" id="KW-0472">Membrane</keyword>
<keyword evidence="5" id="KW-1003">Cell membrane</keyword>
<keyword evidence="3 5" id="KW-1133">Transmembrane helix</keyword>
<dbReference type="Proteomes" id="UP000053352">
    <property type="component" value="Unassembled WGS sequence"/>
</dbReference>
<dbReference type="RefSeq" id="WP_058370420.1">
    <property type="nucleotide sequence ID" value="NZ_LNTB01000001.1"/>
</dbReference>
<name>A0A0V8RUK2_PYROC</name>
<comment type="similarity">
    <text evidence="5">Belongs to the 4-toluene sulfonate uptake permease (TSUP) (TC 2.A.102) family.</text>
</comment>
<keyword evidence="7" id="KW-1185">Reference proteome</keyword>
<comment type="subcellular location">
    <subcellularLocation>
        <location evidence="5">Cell membrane</location>
        <topology evidence="5">Multi-pass membrane protein</topology>
    </subcellularLocation>
    <subcellularLocation>
        <location evidence="1">Membrane</location>
        <topology evidence="1">Multi-pass membrane protein</topology>
    </subcellularLocation>
</comment>